<dbReference type="OrthoDB" id="5875790at2759"/>
<evidence type="ECO:0000313" key="5">
    <source>
        <dbReference type="EMBL" id="CAD5229877.1"/>
    </source>
</evidence>
<dbReference type="SMART" id="SM00848">
    <property type="entry name" value="Inhibitor_I29"/>
    <property type="match status" value="1"/>
</dbReference>
<organism evidence="5 6">
    <name type="scientific">Bursaphelenchus okinawaensis</name>
    <dbReference type="NCBI Taxonomy" id="465554"/>
    <lineage>
        <taxon>Eukaryota</taxon>
        <taxon>Metazoa</taxon>
        <taxon>Ecdysozoa</taxon>
        <taxon>Nematoda</taxon>
        <taxon>Chromadorea</taxon>
        <taxon>Rhabditida</taxon>
        <taxon>Tylenchina</taxon>
        <taxon>Tylenchomorpha</taxon>
        <taxon>Aphelenchoidea</taxon>
        <taxon>Aphelenchoididae</taxon>
        <taxon>Bursaphelenchus</taxon>
    </lineage>
</organism>
<comment type="caution">
    <text evidence="5">The sequence shown here is derived from an EMBL/GenBank/DDBJ whole genome shotgun (WGS) entry which is preliminary data.</text>
</comment>
<evidence type="ECO:0000259" key="4">
    <source>
        <dbReference type="SMART" id="SM00848"/>
    </source>
</evidence>
<dbReference type="InterPro" id="IPR039417">
    <property type="entry name" value="Peptidase_C1A_papain-like"/>
</dbReference>
<dbReference type="InterPro" id="IPR013201">
    <property type="entry name" value="Prot_inhib_I29"/>
</dbReference>
<dbReference type="EMBL" id="CAJFCW020000006">
    <property type="protein sequence ID" value="CAG9127297.1"/>
    <property type="molecule type" value="Genomic_DNA"/>
</dbReference>
<protein>
    <submittedName>
        <fullName evidence="5">Uncharacterized protein</fullName>
    </submittedName>
</protein>
<dbReference type="EMBL" id="CAJFDH010000006">
    <property type="protein sequence ID" value="CAD5229877.1"/>
    <property type="molecule type" value="Genomic_DNA"/>
</dbReference>
<dbReference type="CDD" id="cd02248">
    <property type="entry name" value="Peptidase_C1A"/>
    <property type="match status" value="1"/>
</dbReference>
<reference evidence="5" key="1">
    <citation type="submission" date="2020-09" db="EMBL/GenBank/DDBJ databases">
        <authorList>
            <person name="Kikuchi T."/>
        </authorList>
    </citation>
    <scope>NUCLEOTIDE SEQUENCE</scope>
    <source>
        <strain evidence="5">SH1</strain>
    </source>
</reference>
<dbReference type="Pfam" id="PF00112">
    <property type="entry name" value="Peptidase_C1"/>
    <property type="match status" value="1"/>
</dbReference>
<keyword evidence="2" id="KW-0732">Signal</keyword>
<dbReference type="AlphaFoldDB" id="A0A811LNK7"/>
<dbReference type="InterPro" id="IPR000668">
    <property type="entry name" value="Peptidase_C1A_C"/>
</dbReference>
<comment type="similarity">
    <text evidence="1">Belongs to the peptidase C1 family.</text>
</comment>
<sequence length="339" mass="38507">MKLFVFFCLVAGVSALSRDVRVSLKLAYELKQTLPEDQHADFEKFTEFIKKYERKYKTAEEVAQRFANIQESLKGIATQSKHSPRATFALNHLSDLSHEEYQKMNGFIYYTNQSKLTLPNSFDWREHDGVTPVRNQGGCGSCFVFGSLTTIESQLLIKKNVSAYLSVEEILACTYENFKYGNYAGCDDSFSDGVYDFVKDNGVTDNEHWEYDASITDFDGTCRSEGKPVVTKIKYYDVLAPNDAENMKAVIYKKGPISAAYFVSDDFCQYKGGIYQPNETVDEPNHLVSIVGYGEEDGLKYWIVKTSWSEKWGEGGFFRIERGANTLGIEEFPSELSQL</sequence>
<dbReference type="GO" id="GO:0008234">
    <property type="term" value="F:cysteine-type peptidase activity"/>
    <property type="evidence" value="ECO:0007669"/>
    <property type="project" value="InterPro"/>
</dbReference>
<dbReference type="Proteomes" id="UP000614601">
    <property type="component" value="Unassembled WGS sequence"/>
</dbReference>
<keyword evidence="6" id="KW-1185">Reference proteome</keyword>
<feature type="chain" id="PRO_5035595626" evidence="2">
    <location>
        <begin position="16"/>
        <end position="339"/>
    </location>
</feature>
<dbReference type="InterPro" id="IPR038765">
    <property type="entry name" value="Papain-like_cys_pep_sf"/>
</dbReference>
<dbReference type="InterPro" id="IPR013128">
    <property type="entry name" value="Peptidase_C1A"/>
</dbReference>
<accession>A0A811LNK7</accession>
<evidence type="ECO:0000313" key="6">
    <source>
        <dbReference type="Proteomes" id="UP000614601"/>
    </source>
</evidence>
<dbReference type="SUPFAM" id="SSF54001">
    <property type="entry name" value="Cysteine proteinases"/>
    <property type="match status" value="1"/>
</dbReference>
<dbReference type="SMART" id="SM00645">
    <property type="entry name" value="Pept_C1"/>
    <property type="match status" value="1"/>
</dbReference>
<dbReference type="PANTHER" id="PTHR12411">
    <property type="entry name" value="CYSTEINE PROTEASE FAMILY C1-RELATED"/>
    <property type="match status" value="1"/>
</dbReference>
<dbReference type="Pfam" id="PF08246">
    <property type="entry name" value="Inhibitor_I29"/>
    <property type="match status" value="1"/>
</dbReference>
<evidence type="ECO:0000256" key="1">
    <source>
        <dbReference type="ARBA" id="ARBA00008455"/>
    </source>
</evidence>
<feature type="domain" description="Peptidase C1A papain C-terminal" evidence="3">
    <location>
        <begin position="118"/>
        <end position="337"/>
    </location>
</feature>
<gene>
    <name evidence="5" type="ORF">BOKJ2_LOCUS13855</name>
</gene>
<proteinExistence type="inferred from homology"/>
<dbReference type="GO" id="GO:0006508">
    <property type="term" value="P:proteolysis"/>
    <property type="evidence" value="ECO:0007669"/>
    <property type="project" value="InterPro"/>
</dbReference>
<evidence type="ECO:0000256" key="2">
    <source>
        <dbReference type="SAM" id="SignalP"/>
    </source>
</evidence>
<name>A0A811LNK7_9BILA</name>
<feature type="domain" description="Cathepsin propeptide inhibitor" evidence="4">
    <location>
        <begin position="45"/>
        <end position="101"/>
    </location>
</feature>
<evidence type="ECO:0000259" key="3">
    <source>
        <dbReference type="SMART" id="SM00645"/>
    </source>
</evidence>
<feature type="signal peptide" evidence="2">
    <location>
        <begin position="1"/>
        <end position="15"/>
    </location>
</feature>
<dbReference type="Gene3D" id="3.90.70.10">
    <property type="entry name" value="Cysteine proteinases"/>
    <property type="match status" value="1"/>
</dbReference>
<dbReference type="Proteomes" id="UP000783686">
    <property type="component" value="Unassembled WGS sequence"/>
</dbReference>
<dbReference type="PRINTS" id="PR00705">
    <property type="entry name" value="PAPAIN"/>
</dbReference>